<evidence type="ECO:0000256" key="1">
    <source>
        <dbReference type="SAM" id="MobiDB-lite"/>
    </source>
</evidence>
<organism evidence="2 3">
    <name type="scientific">Portunus trituberculatus</name>
    <name type="common">Swimming crab</name>
    <name type="synonym">Neptunus trituberculatus</name>
    <dbReference type="NCBI Taxonomy" id="210409"/>
    <lineage>
        <taxon>Eukaryota</taxon>
        <taxon>Metazoa</taxon>
        <taxon>Ecdysozoa</taxon>
        <taxon>Arthropoda</taxon>
        <taxon>Crustacea</taxon>
        <taxon>Multicrustacea</taxon>
        <taxon>Malacostraca</taxon>
        <taxon>Eumalacostraca</taxon>
        <taxon>Eucarida</taxon>
        <taxon>Decapoda</taxon>
        <taxon>Pleocyemata</taxon>
        <taxon>Brachyura</taxon>
        <taxon>Eubrachyura</taxon>
        <taxon>Portunoidea</taxon>
        <taxon>Portunidae</taxon>
        <taxon>Portuninae</taxon>
        <taxon>Portunus</taxon>
    </lineage>
</organism>
<comment type="caution">
    <text evidence="2">The sequence shown here is derived from an EMBL/GenBank/DDBJ whole genome shotgun (WGS) entry which is preliminary data.</text>
</comment>
<feature type="compositionally biased region" description="Pro residues" evidence="1">
    <location>
        <begin position="16"/>
        <end position="28"/>
    </location>
</feature>
<feature type="compositionally biased region" description="Acidic residues" evidence="1">
    <location>
        <begin position="71"/>
        <end position="81"/>
    </location>
</feature>
<reference evidence="2 3" key="1">
    <citation type="submission" date="2019-05" db="EMBL/GenBank/DDBJ databases">
        <title>Another draft genome of Portunus trituberculatus and its Hox gene families provides insights of decapod evolution.</title>
        <authorList>
            <person name="Jeong J.-H."/>
            <person name="Song I."/>
            <person name="Kim S."/>
            <person name="Choi T."/>
            <person name="Kim D."/>
            <person name="Ryu S."/>
            <person name="Kim W."/>
        </authorList>
    </citation>
    <scope>NUCLEOTIDE SEQUENCE [LARGE SCALE GENOMIC DNA]</scope>
    <source>
        <tissue evidence="2">Muscle</tissue>
    </source>
</reference>
<evidence type="ECO:0000313" key="3">
    <source>
        <dbReference type="Proteomes" id="UP000324222"/>
    </source>
</evidence>
<feature type="compositionally biased region" description="Polar residues" evidence="1">
    <location>
        <begin position="82"/>
        <end position="91"/>
    </location>
</feature>
<feature type="region of interest" description="Disordered" evidence="1">
    <location>
        <begin position="1"/>
        <end position="97"/>
    </location>
</feature>
<feature type="compositionally biased region" description="Low complexity" evidence="1">
    <location>
        <begin position="56"/>
        <end position="69"/>
    </location>
</feature>
<dbReference type="AlphaFoldDB" id="A0A5B7IMN5"/>
<evidence type="ECO:0000313" key="2">
    <source>
        <dbReference type="EMBL" id="MPC82977.1"/>
    </source>
</evidence>
<dbReference type="EMBL" id="VSRR010061193">
    <property type="protein sequence ID" value="MPC82977.1"/>
    <property type="molecule type" value="Genomic_DNA"/>
</dbReference>
<name>A0A5B7IMN5_PORTR</name>
<dbReference type="Proteomes" id="UP000324222">
    <property type="component" value="Unassembled WGS sequence"/>
</dbReference>
<sequence length="198" mass="22305">MEEEDEQLEAQYIGVFPPPYTPPSPTPGPLHTSSPSDTSNWLYAPNTRKKRKESRPSSSVKQQSSPVPSEDGGDDKYDDLDSSTITQQPGSDKTCGTPRILLSAHRKTPLCQGRGRVPAAPDLIRPDSRWDWIDGSNFELQVYNFDESSSGIKVQTLTADSRECEFFNYFWDEDILETIVAESNHYVYFMRGGKVFES</sequence>
<protein>
    <submittedName>
        <fullName evidence="2">Uncharacterized protein</fullName>
    </submittedName>
</protein>
<proteinExistence type="predicted"/>
<accession>A0A5B7IMN5</accession>
<keyword evidence="3" id="KW-1185">Reference proteome</keyword>
<gene>
    <name evidence="2" type="ORF">E2C01_077666</name>
</gene>